<keyword evidence="1" id="KW-0732">Signal</keyword>
<proteinExistence type="predicted"/>
<evidence type="ECO:0000313" key="4">
    <source>
        <dbReference type="Proteomes" id="UP000198883"/>
    </source>
</evidence>
<feature type="chain" id="PRO_5011622720" evidence="1">
    <location>
        <begin position="25"/>
        <end position="143"/>
    </location>
</feature>
<dbReference type="Proteomes" id="UP000198883">
    <property type="component" value="Unassembled WGS sequence"/>
</dbReference>
<reference evidence="2 5" key="3">
    <citation type="journal article" date="2023" name="Front. Microbiol.">
        <title>Phylogeography and host specificity of Pasteurellaceae pathogenic to sea-farmed fish in the north-east Atlantic.</title>
        <authorList>
            <person name="Gulla S."/>
            <person name="Colquhoun D.J."/>
            <person name="Olsen A.B."/>
            <person name="Spilsberg B."/>
            <person name="Lagesen K."/>
            <person name="Aakesson C.P."/>
            <person name="Strom S."/>
            <person name="Manji F."/>
            <person name="Birkbeck T.H."/>
            <person name="Nilsen H.K."/>
        </authorList>
    </citation>
    <scope>NUCLEOTIDE SEQUENCE [LARGE SCALE GENOMIC DNA]</scope>
    <source>
        <strain evidence="2 5">VIO11850</strain>
    </source>
</reference>
<organism evidence="3 4">
    <name type="scientific">Phocoenobacter skyensis</name>
    <dbReference type="NCBI Taxonomy" id="97481"/>
    <lineage>
        <taxon>Bacteria</taxon>
        <taxon>Pseudomonadati</taxon>
        <taxon>Pseudomonadota</taxon>
        <taxon>Gammaproteobacteria</taxon>
        <taxon>Pasteurellales</taxon>
        <taxon>Pasteurellaceae</taxon>
        <taxon>Phocoenobacter</taxon>
    </lineage>
</organism>
<reference evidence="3" key="2">
    <citation type="submission" date="2016-10" db="EMBL/GenBank/DDBJ databases">
        <authorList>
            <person name="de Groot N.N."/>
        </authorList>
    </citation>
    <scope>NUCLEOTIDE SEQUENCE [LARGE SCALE GENOMIC DNA]</scope>
    <source>
        <strain evidence="3">DSM 24204</strain>
    </source>
</reference>
<dbReference type="GeneID" id="83544117"/>
<gene>
    <name evidence="2" type="ORF">QJT92_04435</name>
    <name evidence="3" type="ORF">SAMN05444853_10835</name>
</gene>
<feature type="signal peptide" evidence="1">
    <location>
        <begin position="1"/>
        <end position="24"/>
    </location>
</feature>
<evidence type="ECO:0000256" key="1">
    <source>
        <dbReference type="SAM" id="SignalP"/>
    </source>
</evidence>
<dbReference type="STRING" id="97481.SAMN05444853_10835"/>
<dbReference type="EMBL" id="FOBN01000008">
    <property type="protein sequence ID" value="SEM20416.1"/>
    <property type="molecule type" value="Genomic_DNA"/>
</dbReference>
<keyword evidence="5" id="KW-1185">Reference proteome</keyword>
<dbReference type="AlphaFoldDB" id="A0A1H7WFR7"/>
<dbReference type="Proteomes" id="UP001224812">
    <property type="component" value="Unassembled WGS sequence"/>
</dbReference>
<dbReference type="RefSeq" id="WP_090921311.1">
    <property type="nucleotide sequence ID" value="NZ_CP016180.1"/>
</dbReference>
<dbReference type="EMBL" id="JASAVS010000007">
    <property type="protein sequence ID" value="MDP8085174.1"/>
    <property type="molecule type" value="Genomic_DNA"/>
</dbReference>
<reference evidence="4" key="1">
    <citation type="submission" date="2016-10" db="EMBL/GenBank/DDBJ databases">
        <authorList>
            <person name="Varghese N."/>
            <person name="Submissions S."/>
        </authorList>
    </citation>
    <scope>NUCLEOTIDE SEQUENCE [LARGE SCALE GENOMIC DNA]</scope>
    <source>
        <strain evidence="4">DSM 24204</strain>
    </source>
</reference>
<dbReference type="OrthoDB" id="8613971at2"/>
<accession>A0A1H7WFR7</accession>
<evidence type="ECO:0000313" key="5">
    <source>
        <dbReference type="Proteomes" id="UP001224812"/>
    </source>
</evidence>
<name>A0A1H7WFR7_9PAST</name>
<sequence length="143" mass="15950">MKKLNLAAVITSAILLFSTQTSFAEPNVNIHINHSSDTNTISVSDKKTHLCWNINNLEANTGYDIVEEFTSPPNGYFDNGTSTTITNSNKTKHTMLTKRKSAKDGSIDNNCWYFSEEDPLGSYSLTIKVNGMPYSNFPFKLTK</sequence>
<evidence type="ECO:0000313" key="2">
    <source>
        <dbReference type="EMBL" id="MDP8085174.1"/>
    </source>
</evidence>
<evidence type="ECO:0000313" key="3">
    <source>
        <dbReference type="EMBL" id="SEM20416.1"/>
    </source>
</evidence>
<protein>
    <submittedName>
        <fullName evidence="3">Uncharacterized protein</fullName>
    </submittedName>
</protein>